<evidence type="ECO:0000256" key="7">
    <source>
        <dbReference type="ARBA" id="ARBA00022838"/>
    </source>
</evidence>
<evidence type="ECO:0000256" key="13">
    <source>
        <dbReference type="SAM" id="MobiDB-lite"/>
    </source>
</evidence>
<keyword evidence="16" id="KW-1185">Reference proteome</keyword>
<dbReference type="GO" id="GO:0031262">
    <property type="term" value="C:Ndc80 complex"/>
    <property type="evidence" value="ECO:0007669"/>
    <property type="project" value="InterPro"/>
</dbReference>
<dbReference type="PANTHER" id="PTHR14281:SF0">
    <property type="entry name" value="KINETOCHORE PROTEIN SPC25"/>
    <property type="match status" value="1"/>
</dbReference>
<evidence type="ECO:0000259" key="14">
    <source>
        <dbReference type="Pfam" id="PF08234"/>
    </source>
</evidence>
<keyword evidence="6 11" id="KW-0498">Mitosis</keyword>
<dbReference type="GO" id="GO:0007059">
    <property type="term" value="P:chromosome segregation"/>
    <property type="evidence" value="ECO:0007669"/>
    <property type="project" value="InterPro"/>
</dbReference>
<dbReference type="EMBL" id="HE978316">
    <property type="protein sequence ID" value="CCK69185.1"/>
    <property type="molecule type" value="Genomic_DNA"/>
</dbReference>
<keyword evidence="11" id="KW-0539">Nucleus</keyword>
<feature type="domain" description="Chromosome segregation protein Spc25 C-terminal" evidence="14">
    <location>
        <begin position="122"/>
        <end position="198"/>
    </location>
</feature>
<dbReference type="KEGG" id="kng:KNAG_0C00720"/>
<reference evidence="16" key="2">
    <citation type="submission" date="2012-08" db="EMBL/GenBank/DDBJ databases">
        <title>Genome sequence of Kazachstania naganishii.</title>
        <authorList>
            <person name="Gordon J.L."/>
            <person name="Armisen D."/>
            <person name="Proux-Wera E."/>
            <person name="OhEigeartaigh S.S."/>
            <person name="Byrne K.P."/>
            <person name="Wolfe K.H."/>
        </authorList>
    </citation>
    <scope>NUCLEOTIDE SEQUENCE [LARGE SCALE GENOMIC DNA]</scope>
    <source>
        <strain evidence="16">ATCC MYA-139 / BCRC 22969 / CBS 8797 / CCRC 22969 / KCTC 17520 / NBRC 10181 / NCYC 3082</strain>
    </source>
</reference>
<keyword evidence="10 11" id="KW-0137">Centromere</keyword>
<comment type="subunit">
    <text evidence="3">Component of the NDC80 complex, which consists of NDC80, NUF2, SPC24 and SPC25.</text>
</comment>
<keyword evidence="4 11" id="KW-0158">Chromosome</keyword>
<evidence type="ECO:0000256" key="8">
    <source>
        <dbReference type="ARBA" id="ARBA00023054"/>
    </source>
</evidence>
<dbReference type="STRING" id="1071383.J7R2X9"/>
<gene>
    <name evidence="15" type="primary">KNAG0C00720</name>
    <name evidence="15" type="ordered locus">KNAG_0C00720</name>
</gene>
<evidence type="ECO:0000256" key="1">
    <source>
        <dbReference type="ARBA" id="ARBA00002772"/>
    </source>
</evidence>
<comment type="function">
    <text evidence="1 11">Acts as a component of the essential kinetochore-associated NDC80 complex, which is required for chromosome segregation and spindle checkpoint activity.</text>
</comment>
<dbReference type="OrthoDB" id="4056921at2759"/>
<evidence type="ECO:0000313" key="16">
    <source>
        <dbReference type="Proteomes" id="UP000006310"/>
    </source>
</evidence>
<evidence type="ECO:0000256" key="3">
    <source>
        <dbReference type="ARBA" id="ARBA00011562"/>
    </source>
</evidence>
<evidence type="ECO:0000256" key="6">
    <source>
        <dbReference type="ARBA" id="ARBA00022776"/>
    </source>
</evidence>
<dbReference type="RefSeq" id="XP_022463431.1">
    <property type="nucleotide sequence ID" value="XM_022606768.1"/>
</dbReference>
<protein>
    <recommendedName>
        <fullName evidence="11">Kinetochore protein SPC25</fullName>
    </recommendedName>
</protein>
<evidence type="ECO:0000256" key="12">
    <source>
        <dbReference type="SAM" id="Coils"/>
    </source>
</evidence>
<dbReference type="HOGENOM" id="CLU_085127_1_0_1"/>
<evidence type="ECO:0000256" key="2">
    <source>
        <dbReference type="ARBA" id="ARBA00006379"/>
    </source>
</evidence>
<dbReference type="GO" id="GO:0005634">
    <property type="term" value="C:nucleus"/>
    <property type="evidence" value="ECO:0007669"/>
    <property type="project" value="UniProtKB-SubCell"/>
</dbReference>
<feature type="region of interest" description="Disordered" evidence="13">
    <location>
        <begin position="1"/>
        <end position="28"/>
    </location>
</feature>
<feature type="coiled-coil region" evidence="12">
    <location>
        <begin position="50"/>
        <end position="98"/>
    </location>
</feature>
<dbReference type="GeneID" id="34524865"/>
<dbReference type="GO" id="GO:0051301">
    <property type="term" value="P:cell division"/>
    <property type="evidence" value="ECO:0007669"/>
    <property type="project" value="UniProtKB-UniRule"/>
</dbReference>
<evidence type="ECO:0000256" key="5">
    <source>
        <dbReference type="ARBA" id="ARBA00022618"/>
    </source>
</evidence>
<keyword evidence="5 11" id="KW-0132">Cell division</keyword>
<comment type="similarity">
    <text evidence="2 11">Belongs to the SPC25 family.</text>
</comment>
<dbReference type="PANTHER" id="PTHR14281">
    <property type="entry name" value="KINETOCHORE PROTEIN SPC25-RELATED"/>
    <property type="match status" value="1"/>
</dbReference>
<keyword evidence="9 11" id="KW-0131">Cell cycle</keyword>
<keyword evidence="7 11" id="KW-0995">Kinetochore</keyword>
<evidence type="ECO:0000256" key="4">
    <source>
        <dbReference type="ARBA" id="ARBA00022454"/>
    </source>
</evidence>
<proteinExistence type="inferred from homology"/>
<evidence type="ECO:0000256" key="11">
    <source>
        <dbReference type="RuleBase" id="RU367150"/>
    </source>
</evidence>
<accession>J7R2X9</accession>
<dbReference type="Gene3D" id="3.30.457.50">
    <property type="entry name" value="Chromosome segregation protein Spc25"/>
    <property type="match status" value="1"/>
</dbReference>
<keyword evidence="8 12" id="KW-0175">Coiled coil</keyword>
<sequence length="214" mass="23783">MRNRSQMAALTNKERELSAERRTLETGEVPRVTREVEALEVQNGELRGKWQGFETKRAQLQTQRDQLQREAAELTELLAEKQGQVAAQRARLREQRERDNPELRLYESLLGLAVDNADGPAGHITFTFSRFAADNMDKTCSVTVNAGGDGDTDTSAAVAIVRCVPQLDADSADYKQLEALLNETGRLPEFIYRARVLLVQRCTTSGTGDSGDTL</sequence>
<dbReference type="AlphaFoldDB" id="J7R2X9"/>
<dbReference type="Proteomes" id="UP000006310">
    <property type="component" value="Chromosome 3"/>
</dbReference>
<comment type="subcellular location">
    <subcellularLocation>
        <location evidence="11">Nucleus</location>
    </subcellularLocation>
    <subcellularLocation>
        <location evidence="11">Chromosome</location>
        <location evidence="11">Centromere</location>
        <location evidence="11">Kinetochore</location>
    </subcellularLocation>
</comment>
<dbReference type="InterPro" id="IPR013255">
    <property type="entry name" value="Spc25_C"/>
</dbReference>
<dbReference type="CDD" id="cd23784">
    <property type="entry name" value="RWD_Spc25"/>
    <property type="match status" value="1"/>
</dbReference>
<evidence type="ECO:0000313" key="15">
    <source>
        <dbReference type="EMBL" id="CCK69185.1"/>
    </source>
</evidence>
<dbReference type="InterPro" id="IPR045143">
    <property type="entry name" value="Spc25"/>
</dbReference>
<reference evidence="15 16" key="1">
    <citation type="journal article" date="2011" name="Proc. Natl. Acad. Sci. U.S.A.">
        <title>Evolutionary erosion of yeast sex chromosomes by mating-type switching accidents.</title>
        <authorList>
            <person name="Gordon J.L."/>
            <person name="Armisen D."/>
            <person name="Proux-Wera E."/>
            <person name="Oheigeartaigh S.S."/>
            <person name="Byrne K.P."/>
            <person name="Wolfe K.H."/>
        </authorList>
    </citation>
    <scope>NUCLEOTIDE SEQUENCE [LARGE SCALE GENOMIC DNA]</scope>
    <source>
        <strain evidence="16">ATCC MYA-139 / BCRC 22969 / CBS 8797 / CCRC 22969 / KCTC 17520 / NBRC 10181 / NCYC 3082</strain>
    </source>
</reference>
<evidence type="ECO:0000256" key="9">
    <source>
        <dbReference type="ARBA" id="ARBA00023306"/>
    </source>
</evidence>
<dbReference type="Pfam" id="PF08234">
    <property type="entry name" value="Spindle_Spc25"/>
    <property type="match status" value="1"/>
</dbReference>
<evidence type="ECO:0000256" key="10">
    <source>
        <dbReference type="ARBA" id="ARBA00023328"/>
    </source>
</evidence>
<feature type="compositionally biased region" description="Basic and acidic residues" evidence="13">
    <location>
        <begin position="12"/>
        <end position="25"/>
    </location>
</feature>
<name>J7R2X9_HUIN7</name>
<organism evidence="15 16">
    <name type="scientific">Huiozyma naganishii (strain ATCC MYA-139 / BCRC 22969 / CBS 8797 / KCTC 17520 / NBRC 10181 / NCYC 3082 / Yp74L-3)</name>
    <name type="common">Yeast</name>
    <name type="synonym">Kazachstania naganishii</name>
    <dbReference type="NCBI Taxonomy" id="1071383"/>
    <lineage>
        <taxon>Eukaryota</taxon>
        <taxon>Fungi</taxon>
        <taxon>Dikarya</taxon>
        <taxon>Ascomycota</taxon>
        <taxon>Saccharomycotina</taxon>
        <taxon>Saccharomycetes</taxon>
        <taxon>Saccharomycetales</taxon>
        <taxon>Saccharomycetaceae</taxon>
        <taxon>Huiozyma</taxon>
    </lineage>
</organism>